<accession>A0ABM4VS86</accession>
<evidence type="ECO:0000256" key="5">
    <source>
        <dbReference type="ARBA" id="ARBA00022729"/>
    </source>
</evidence>
<evidence type="ECO:0000256" key="7">
    <source>
        <dbReference type="ARBA" id="ARBA00022989"/>
    </source>
</evidence>
<evidence type="ECO:0000313" key="13">
    <source>
        <dbReference type="RefSeq" id="XP_071922368.1"/>
    </source>
</evidence>
<evidence type="ECO:0000256" key="4">
    <source>
        <dbReference type="ARBA" id="ARBA00022692"/>
    </source>
</evidence>
<dbReference type="RefSeq" id="XP_071922367.1">
    <property type="nucleotide sequence ID" value="XM_072066266.1"/>
</dbReference>
<dbReference type="Proteomes" id="UP001652660">
    <property type="component" value="Chromosome 9e"/>
</dbReference>
<evidence type="ECO:0000256" key="2">
    <source>
        <dbReference type="ARBA" id="ARBA00007695"/>
    </source>
</evidence>
<reference evidence="12 13" key="1">
    <citation type="submission" date="2025-05" db="UniProtKB">
        <authorList>
            <consortium name="RefSeq"/>
        </authorList>
    </citation>
    <scope>IDENTIFICATION</scope>
    <source>
        <tissue evidence="12 13">Leaves</tissue>
    </source>
</reference>
<comment type="subcellular location">
    <subcellularLocation>
        <location evidence="1">Endoplasmic reticulum membrane</location>
        <topology evidence="1">Single-pass type I membrane protein</topology>
    </subcellularLocation>
</comment>
<feature type="region of interest" description="Disordered" evidence="9">
    <location>
        <begin position="281"/>
        <end position="305"/>
    </location>
</feature>
<keyword evidence="8" id="KW-0472">Membrane</keyword>
<evidence type="ECO:0000256" key="3">
    <source>
        <dbReference type="ARBA" id="ARBA00020105"/>
    </source>
</evidence>
<feature type="signal peptide" evidence="10">
    <location>
        <begin position="1"/>
        <end position="29"/>
    </location>
</feature>
<evidence type="ECO:0000256" key="8">
    <source>
        <dbReference type="ARBA" id="ARBA00023136"/>
    </source>
</evidence>
<evidence type="ECO:0000256" key="9">
    <source>
        <dbReference type="SAM" id="MobiDB-lite"/>
    </source>
</evidence>
<organism evidence="11 12">
    <name type="scientific">Coffea arabica</name>
    <name type="common">Arabian coffee</name>
    <dbReference type="NCBI Taxonomy" id="13443"/>
    <lineage>
        <taxon>Eukaryota</taxon>
        <taxon>Viridiplantae</taxon>
        <taxon>Streptophyta</taxon>
        <taxon>Embryophyta</taxon>
        <taxon>Tracheophyta</taxon>
        <taxon>Spermatophyta</taxon>
        <taxon>Magnoliopsida</taxon>
        <taxon>eudicotyledons</taxon>
        <taxon>Gunneridae</taxon>
        <taxon>Pentapetalae</taxon>
        <taxon>asterids</taxon>
        <taxon>lamiids</taxon>
        <taxon>Gentianales</taxon>
        <taxon>Rubiaceae</taxon>
        <taxon>Ixoroideae</taxon>
        <taxon>Gardenieae complex</taxon>
        <taxon>Bertiereae - Coffeeae clade</taxon>
        <taxon>Coffeeae</taxon>
        <taxon>Coffea</taxon>
    </lineage>
</organism>
<feature type="region of interest" description="Disordered" evidence="9">
    <location>
        <begin position="43"/>
        <end position="80"/>
    </location>
</feature>
<evidence type="ECO:0000256" key="10">
    <source>
        <dbReference type="SAM" id="SignalP"/>
    </source>
</evidence>
<dbReference type="PANTHER" id="PTHR21397:SF4">
    <property type="entry name" value="ER MEMBRANE PROTEIN COMPLEX SUBUNIT 10"/>
    <property type="match status" value="1"/>
</dbReference>
<evidence type="ECO:0000256" key="1">
    <source>
        <dbReference type="ARBA" id="ARBA00004115"/>
    </source>
</evidence>
<keyword evidence="6" id="KW-0256">Endoplasmic reticulum</keyword>
<dbReference type="CDD" id="cd22209">
    <property type="entry name" value="EMC10"/>
    <property type="match status" value="1"/>
</dbReference>
<proteinExistence type="inferred from homology"/>
<keyword evidence="5 10" id="KW-0732">Signal</keyword>
<keyword evidence="7" id="KW-1133">Transmembrane helix</keyword>
<dbReference type="GeneID" id="113708028"/>
<keyword evidence="4" id="KW-0812">Transmembrane</keyword>
<evidence type="ECO:0000256" key="6">
    <source>
        <dbReference type="ARBA" id="ARBA00022824"/>
    </source>
</evidence>
<feature type="compositionally biased region" description="Low complexity" evidence="9">
    <location>
        <begin position="290"/>
        <end position="305"/>
    </location>
</feature>
<dbReference type="RefSeq" id="XP_071922368.1">
    <property type="nucleotide sequence ID" value="XM_072066267.1"/>
</dbReference>
<protein>
    <recommendedName>
        <fullName evidence="3">ER membrane protein complex subunit 10</fullName>
    </recommendedName>
</protein>
<gene>
    <name evidence="12 13" type="primary">LOC113708028</name>
</gene>
<dbReference type="Pfam" id="PF21203">
    <property type="entry name" value="ECM10"/>
    <property type="match status" value="1"/>
</dbReference>
<dbReference type="PANTHER" id="PTHR21397">
    <property type="entry name" value="CHROMATIN COMPLEXES SUBUNIT BAP18-RELATED"/>
    <property type="match status" value="1"/>
</dbReference>
<evidence type="ECO:0000313" key="12">
    <source>
        <dbReference type="RefSeq" id="XP_071922367.1"/>
    </source>
</evidence>
<sequence>MKITAYSPKSSSWILLLLTLSFLLTSSFAFQSDELLVDDEEFGLEGGSGSTPDVGSTIPARPSQPARKRSPPDFSSGSDLDSKVQFTLEHAFGDSDFSPAGTFAARVKNSPHSGQTLTKLRFSRTDFTAADKDNFKKLLEADDFYRIRIPSNLLTPPGIDYVISSVKARCLPRHGLDEHIVIHMDGVNVLAVNYGSQGACQYPRHLKFPKRWLFNSHTVLKSGEQAPRTPVFSEETAVGENGEGEGVAPPERSFWAKYWMYLLPLGLIVMNAMTQAMNMPEEQQGGGQAGSQVQQRGQSAAVRRR</sequence>
<evidence type="ECO:0000313" key="11">
    <source>
        <dbReference type="Proteomes" id="UP001652660"/>
    </source>
</evidence>
<feature type="chain" id="PRO_5045027494" description="ER membrane protein complex subunit 10" evidence="10">
    <location>
        <begin position="30"/>
        <end position="305"/>
    </location>
</feature>
<keyword evidence="11" id="KW-1185">Reference proteome</keyword>
<name>A0ABM4VS86_COFAR</name>
<comment type="similarity">
    <text evidence="2">Belongs to the EMC10 family.</text>
</comment>